<keyword evidence="4" id="KW-1185">Reference proteome</keyword>
<dbReference type="SUPFAM" id="SSF51735">
    <property type="entry name" value="NAD(P)-binding Rossmann-fold domains"/>
    <property type="match status" value="1"/>
</dbReference>
<dbReference type="Proteomes" id="UP000016924">
    <property type="component" value="Unassembled WGS sequence"/>
</dbReference>
<feature type="domain" description="NAD(P)-binding" evidence="2">
    <location>
        <begin position="8"/>
        <end position="208"/>
    </location>
</feature>
<sequence>MPSYAVLGATGNTGLSLLTILSQSPSNSIHAYCRSKSKLLRLHPSSSTNERIKIYEGALEDVSLISSCISGTRAVFLAVALSDNKPACTIAQDTARVVVAALEKLRRDEPNAKLPRLVVLSSASLSAHLSRSLPRVVHWLLLACASHVYADLAKAETYLRSQSSWISTTFVKPGGLVHDAQKGHELSTERQVTFLSFLDLAAGMVEIADAEGEGWDGRDVSVVPTAEDVRVEWWAPYYLFRGLLFHFFPSAYPLLGS</sequence>
<dbReference type="Gene3D" id="3.40.50.720">
    <property type="entry name" value="NAD(P)-binding Rossmann-like Domain"/>
    <property type="match status" value="1"/>
</dbReference>
<evidence type="ECO:0000313" key="4">
    <source>
        <dbReference type="Proteomes" id="UP000016924"/>
    </source>
</evidence>
<organism evidence="3 4">
    <name type="scientific">Coniosporium apollinis (strain CBS 100218)</name>
    <name type="common">Rock-inhabiting black yeast</name>
    <dbReference type="NCBI Taxonomy" id="1168221"/>
    <lineage>
        <taxon>Eukaryota</taxon>
        <taxon>Fungi</taxon>
        <taxon>Dikarya</taxon>
        <taxon>Ascomycota</taxon>
        <taxon>Pezizomycotina</taxon>
        <taxon>Dothideomycetes</taxon>
        <taxon>Dothideomycetes incertae sedis</taxon>
        <taxon>Coniosporium</taxon>
    </lineage>
</organism>
<dbReference type="Pfam" id="PF13460">
    <property type="entry name" value="NAD_binding_10"/>
    <property type="match status" value="1"/>
</dbReference>
<dbReference type="OMA" id="AERHWIS"/>
<dbReference type="RefSeq" id="XP_007783946.1">
    <property type="nucleotide sequence ID" value="XM_007785756.1"/>
</dbReference>
<dbReference type="HOGENOM" id="CLU_090039_1_0_1"/>
<reference evidence="4" key="1">
    <citation type="submission" date="2012-06" db="EMBL/GenBank/DDBJ databases">
        <title>The genome sequence of Coniosporium apollinis CBS 100218.</title>
        <authorList>
            <consortium name="The Broad Institute Genome Sequencing Platform"/>
            <person name="Cuomo C."/>
            <person name="Gorbushina A."/>
            <person name="Noack S."/>
            <person name="Walker B."/>
            <person name="Young S.K."/>
            <person name="Zeng Q."/>
            <person name="Gargeya S."/>
            <person name="Fitzgerald M."/>
            <person name="Haas B."/>
            <person name="Abouelleil A."/>
            <person name="Alvarado L."/>
            <person name="Arachchi H.M."/>
            <person name="Berlin A.M."/>
            <person name="Chapman S.B."/>
            <person name="Goldberg J."/>
            <person name="Griggs A."/>
            <person name="Gujja S."/>
            <person name="Hansen M."/>
            <person name="Howarth C."/>
            <person name="Imamovic A."/>
            <person name="Larimer J."/>
            <person name="McCowan C."/>
            <person name="Montmayeur A."/>
            <person name="Murphy C."/>
            <person name="Neiman D."/>
            <person name="Pearson M."/>
            <person name="Priest M."/>
            <person name="Roberts A."/>
            <person name="Saif S."/>
            <person name="Shea T."/>
            <person name="Sisk P."/>
            <person name="Sykes S."/>
            <person name="Wortman J."/>
            <person name="Nusbaum C."/>
            <person name="Birren B."/>
        </authorList>
    </citation>
    <scope>NUCLEOTIDE SEQUENCE [LARGE SCALE GENOMIC DNA]</scope>
    <source>
        <strain evidence="4">CBS 100218</strain>
    </source>
</reference>
<evidence type="ECO:0000256" key="1">
    <source>
        <dbReference type="ARBA" id="ARBA00038376"/>
    </source>
</evidence>
<proteinExistence type="inferred from homology"/>
<protein>
    <recommendedName>
        <fullName evidence="2">NAD(P)-binding domain-containing protein</fullName>
    </recommendedName>
</protein>
<dbReference type="PANTHER" id="PTHR15020:SF50">
    <property type="entry name" value="UPF0659 PROTEIN YMR090W"/>
    <property type="match status" value="1"/>
</dbReference>
<gene>
    <name evidence="3" type="ORF">W97_07887</name>
</gene>
<dbReference type="InterPro" id="IPR036291">
    <property type="entry name" value="NAD(P)-bd_dom_sf"/>
</dbReference>
<dbReference type="GeneID" id="19905198"/>
<dbReference type="OrthoDB" id="10254221at2759"/>
<dbReference type="PANTHER" id="PTHR15020">
    <property type="entry name" value="FLAVIN REDUCTASE-RELATED"/>
    <property type="match status" value="1"/>
</dbReference>
<dbReference type="InterPro" id="IPR016040">
    <property type="entry name" value="NAD(P)-bd_dom"/>
</dbReference>
<name>R7Z3P7_CONA1</name>
<dbReference type="AlphaFoldDB" id="R7Z3P7"/>
<dbReference type="EMBL" id="JH767599">
    <property type="protein sequence ID" value="EON68629.1"/>
    <property type="molecule type" value="Genomic_DNA"/>
</dbReference>
<comment type="similarity">
    <text evidence="1">Belongs to the avfA family.</text>
</comment>
<accession>R7Z3P7</accession>
<evidence type="ECO:0000259" key="2">
    <source>
        <dbReference type="Pfam" id="PF13460"/>
    </source>
</evidence>
<dbReference type="eggNOG" id="ENOG502SJWN">
    <property type="taxonomic scope" value="Eukaryota"/>
</dbReference>
<evidence type="ECO:0000313" key="3">
    <source>
        <dbReference type="EMBL" id="EON68629.1"/>
    </source>
</evidence>
<dbReference type="STRING" id="1168221.R7Z3P7"/>